<feature type="domain" description="DUF7924" evidence="2">
    <location>
        <begin position="108"/>
        <end position="288"/>
    </location>
</feature>
<gene>
    <name evidence="3" type="ORF">HMPREF1541_08831</name>
</gene>
<accession>W2RLH0</accession>
<dbReference type="GeneID" id="19976170"/>
<name>W2RLH0_CYPE1</name>
<dbReference type="OrthoDB" id="4135068at2759"/>
<keyword evidence="4" id="KW-1185">Reference proteome</keyword>
<dbReference type="AlphaFoldDB" id="W2RLH0"/>
<organism evidence="3 4">
    <name type="scientific">Cyphellophora europaea (strain CBS 101466)</name>
    <name type="common">Phialophora europaea</name>
    <dbReference type="NCBI Taxonomy" id="1220924"/>
    <lineage>
        <taxon>Eukaryota</taxon>
        <taxon>Fungi</taxon>
        <taxon>Dikarya</taxon>
        <taxon>Ascomycota</taxon>
        <taxon>Pezizomycotina</taxon>
        <taxon>Eurotiomycetes</taxon>
        <taxon>Chaetothyriomycetidae</taxon>
        <taxon>Chaetothyriales</taxon>
        <taxon>Cyphellophoraceae</taxon>
        <taxon>Cyphellophora</taxon>
    </lineage>
</organism>
<dbReference type="Proteomes" id="UP000030752">
    <property type="component" value="Unassembled WGS sequence"/>
</dbReference>
<feature type="region of interest" description="Disordered" evidence="1">
    <location>
        <begin position="1"/>
        <end position="24"/>
    </location>
</feature>
<proteinExistence type="predicted"/>
<dbReference type="EMBL" id="KB822725">
    <property type="protein sequence ID" value="ETN36553.1"/>
    <property type="molecule type" value="Genomic_DNA"/>
</dbReference>
<dbReference type="VEuPathDB" id="FungiDB:HMPREF1541_08831"/>
<evidence type="ECO:0000313" key="3">
    <source>
        <dbReference type="EMBL" id="ETN36553.1"/>
    </source>
</evidence>
<dbReference type="HOGENOM" id="CLU_735651_0_0_1"/>
<evidence type="ECO:0000259" key="2">
    <source>
        <dbReference type="Pfam" id="PF25545"/>
    </source>
</evidence>
<dbReference type="RefSeq" id="XP_008721371.1">
    <property type="nucleotide sequence ID" value="XM_008723149.1"/>
</dbReference>
<reference evidence="3 4" key="1">
    <citation type="submission" date="2013-03" db="EMBL/GenBank/DDBJ databases">
        <title>The Genome Sequence of Phialophora europaea CBS 101466.</title>
        <authorList>
            <consortium name="The Broad Institute Genomics Platform"/>
            <person name="Cuomo C."/>
            <person name="de Hoog S."/>
            <person name="Gorbushina A."/>
            <person name="Walker B."/>
            <person name="Young S.K."/>
            <person name="Zeng Q."/>
            <person name="Gargeya S."/>
            <person name="Fitzgerald M."/>
            <person name="Haas B."/>
            <person name="Abouelleil A."/>
            <person name="Allen A.W."/>
            <person name="Alvarado L."/>
            <person name="Arachchi H.M."/>
            <person name="Berlin A.M."/>
            <person name="Chapman S.B."/>
            <person name="Gainer-Dewar J."/>
            <person name="Goldberg J."/>
            <person name="Griggs A."/>
            <person name="Gujja S."/>
            <person name="Hansen M."/>
            <person name="Howarth C."/>
            <person name="Imamovic A."/>
            <person name="Ireland A."/>
            <person name="Larimer J."/>
            <person name="McCowan C."/>
            <person name="Murphy C."/>
            <person name="Pearson M."/>
            <person name="Poon T.W."/>
            <person name="Priest M."/>
            <person name="Roberts A."/>
            <person name="Saif S."/>
            <person name="Shea T."/>
            <person name="Sisk P."/>
            <person name="Sykes S."/>
            <person name="Wortman J."/>
            <person name="Nusbaum C."/>
            <person name="Birren B."/>
        </authorList>
    </citation>
    <scope>NUCLEOTIDE SEQUENCE [LARGE SCALE GENOMIC DNA]</scope>
    <source>
        <strain evidence="3 4">CBS 101466</strain>
    </source>
</reference>
<sequence>MESKSSSHQIDPGTAKSPQLSGEQWTAAAQGMGINPFLSAGGGVVGEEEAARLSRKVGKRRKIEAKQMTEIMWSAIAPSAVKHTRTTITNDNVFNREPIPNYAPRLESTTNRRVGMFPPRPAITAGYRPQTFSNHQRELQHGLISDIDGAPRDLSKLSHICQDTYWPFFVVEISDTSMQAASDLAIDGTASCNNALMTLASALLNPNALAPDDQLVDCVNQSIASFALAIHKKSARLIAHYSEGFVAETVGVVQTYNLESETEMAAMLARIESIFAWAEAVRLRAITDLLSILDRRVNFSECVADQETAARGPMDVVGARGSEMGGGDRKGLFMSVIGSSMPSWSRVEI</sequence>
<evidence type="ECO:0000256" key="1">
    <source>
        <dbReference type="SAM" id="MobiDB-lite"/>
    </source>
</evidence>
<dbReference type="Pfam" id="PF25545">
    <property type="entry name" value="DUF7924"/>
    <property type="match status" value="1"/>
</dbReference>
<evidence type="ECO:0000313" key="4">
    <source>
        <dbReference type="Proteomes" id="UP000030752"/>
    </source>
</evidence>
<dbReference type="InParanoid" id="W2RLH0"/>
<protein>
    <recommendedName>
        <fullName evidence="2">DUF7924 domain-containing protein</fullName>
    </recommendedName>
</protein>
<dbReference type="InterPro" id="IPR057684">
    <property type="entry name" value="DUF7924"/>
</dbReference>
<dbReference type="STRING" id="1220924.W2RLH0"/>
<dbReference type="eggNOG" id="ENOG502T4YA">
    <property type="taxonomic scope" value="Eukaryota"/>
</dbReference>